<feature type="region of interest" description="Disordered" evidence="1">
    <location>
        <begin position="45"/>
        <end position="75"/>
    </location>
</feature>
<feature type="region of interest" description="Disordered" evidence="1">
    <location>
        <begin position="266"/>
        <end position="701"/>
    </location>
</feature>
<feature type="domain" description="DUF6777" evidence="3">
    <location>
        <begin position="92"/>
        <end position="254"/>
    </location>
</feature>
<accession>A0A7W3NVS1</accession>
<dbReference type="AlphaFoldDB" id="A0A7W3NVS1"/>
<feature type="compositionally biased region" description="Polar residues" evidence="1">
    <location>
        <begin position="288"/>
        <end position="303"/>
    </location>
</feature>
<dbReference type="GeneID" id="93978087"/>
<dbReference type="EMBL" id="JACJIJ010000002">
    <property type="protein sequence ID" value="MBA9057635.1"/>
    <property type="molecule type" value="Genomic_DNA"/>
</dbReference>
<feature type="compositionally biased region" description="Basic and acidic residues" evidence="1">
    <location>
        <begin position="426"/>
        <end position="435"/>
    </location>
</feature>
<comment type="caution">
    <text evidence="4">The sequence shown here is derived from an EMBL/GenBank/DDBJ whole genome shotgun (WGS) entry which is preliminary data.</text>
</comment>
<feature type="signal peptide" evidence="2">
    <location>
        <begin position="1"/>
        <end position="27"/>
    </location>
</feature>
<evidence type="ECO:0000259" key="3">
    <source>
        <dbReference type="Pfam" id="PF20568"/>
    </source>
</evidence>
<gene>
    <name evidence="4" type="ORF">HDA42_006813</name>
</gene>
<feature type="compositionally biased region" description="Low complexity" evidence="1">
    <location>
        <begin position="442"/>
        <end position="454"/>
    </location>
</feature>
<feature type="compositionally biased region" description="Basic and acidic residues" evidence="1">
    <location>
        <begin position="321"/>
        <end position="347"/>
    </location>
</feature>
<feature type="compositionally biased region" description="Polar residues" evidence="1">
    <location>
        <begin position="392"/>
        <end position="408"/>
    </location>
</feature>
<feature type="compositionally biased region" description="Polar residues" evidence="1">
    <location>
        <begin position="476"/>
        <end position="494"/>
    </location>
</feature>
<organism evidence="4 5">
    <name type="scientific">Streptomyces murinus</name>
    <dbReference type="NCBI Taxonomy" id="33900"/>
    <lineage>
        <taxon>Bacteria</taxon>
        <taxon>Bacillati</taxon>
        <taxon>Actinomycetota</taxon>
        <taxon>Actinomycetes</taxon>
        <taxon>Kitasatosporales</taxon>
        <taxon>Streptomycetaceae</taxon>
        <taxon>Streptomyces</taxon>
    </lineage>
</organism>
<reference evidence="4 5" key="1">
    <citation type="submission" date="2020-08" db="EMBL/GenBank/DDBJ databases">
        <title>Sequencing the genomes of 1000 actinobacteria strains.</title>
        <authorList>
            <person name="Klenk H.-P."/>
        </authorList>
    </citation>
    <scope>NUCLEOTIDE SEQUENCE [LARGE SCALE GENOMIC DNA]</scope>
    <source>
        <strain evidence="4 5">DSM 41827</strain>
    </source>
</reference>
<name>A0A7W3NVS1_STRMR</name>
<protein>
    <recommendedName>
        <fullName evidence="3">DUF6777 domain-containing protein</fullName>
    </recommendedName>
</protein>
<proteinExistence type="predicted"/>
<dbReference type="InterPro" id="IPR046704">
    <property type="entry name" value="DUF6777"/>
</dbReference>
<evidence type="ECO:0000313" key="4">
    <source>
        <dbReference type="EMBL" id="MBA9057635.1"/>
    </source>
</evidence>
<evidence type="ECO:0000256" key="1">
    <source>
        <dbReference type="SAM" id="MobiDB-lite"/>
    </source>
</evidence>
<sequence length="701" mass="69316">MRIPTGSMLMACVLLSVGLLLTGCAGASVKEAQLGEEVFLQPAAEQGPNPFTASMATGLARTGTPRPTGPGRTADVSAPPAGLAVAPLAAARALSGGTPGLYSGSVRVSGCDVERQIGGLTADPARRDAFAHVAGVSPADLPGYLRALTPVLLRADTRVTNHGYQGGRTAGYQAVLQAGTAVLVDNRGVPRVRCACGNPLRPPEEARGGVGARGTAWSGYRPNQVIVVTPAPQTVGSLTLLDAGTNTWIERRLGPDVRNDHLVAPPAVADTAPPDPGLTGFPHPSRPDTGQPSPRESRSNTATGEIGGAVIDTGRVTPGHGDGRGERADDRRTRADGIGTGERERSTRAVNRGVTGRGEDRSDTGTHSAKGRPDTGSRSSEGTTGTGAHSGEGTTDTGAHSGEGTTDTTEGRSDTGSHSAASTDGHGTHAADERLTPAPDARGTSGTTGNGTRTADGSRAPATTGDEARTPDASGTPDTTADGTRTAGRSSAPATTVDGARTADASATSDTTGHGTRTADPSAAPAATGEATRSGDASAAPATSGHGTRAADASSAPAVTGQGTPTADARGTSAAPGRGTSAPAASAEARAVLPASALPSTSPTSSAPSKPSTAPKPTPSAAPSLLDPLAYPPDTSLYNPAPFGDSLTPQDSDEIGPPNVTDTPAMPDPSGTDASVVPGDMPEPGGSAQGVAPTTADVLGG</sequence>
<dbReference type="PROSITE" id="PS51257">
    <property type="entry name" value="PROKAR_LIPOPROTEIN"/>
    <property type="match status" value="1"/>
</dbReference>
<evidence type="ECO:0000313" key="5">
    <source>
        <dbReference type="Proteomes" id="UP000577386"/>
    </source>
</evidence>
<feature type="compositionally biased region" description="Low complexity" evidence="1">
    <location>
        <begin position="500"/>
        <end position="512"/>
    </location>
</feature>
<feature type="compositionally biased region" description="Low complexity" evidence="1">
    <location>
        <begin position="581"/>
        <end position="613"/>
    </location>
</feature>
<keyword evidence="5" id="KW-1185">Reference proteome</keyword>
<dbReference type="Proteomes" id="UP000577386">
    <property type="component" value="Unassembled WGS sequence"/>
</dbReference>
<feature type="compositionally biased region" description="Low complexity" evidence="1">
    <location>
        <begin position="61"/>
        <end position="75"/>
    </location>
</feature>
<feature type="chain" id="PRO_5030510270" description="DUF6777 domain-containing protein" evidence="2">
    <location>
        <begin position="28"/>
        <end position="701"/>
    </location>
</feature>
<keyword evidence="2" id="KW-0732">Signal</keyword>
<evidence type="ECO:0000256" key="2">
    <source>
        <dbReference type="SAM" id="SignalP"/>
    </source>
</evidence>
<dbReference type="Pfam" id="PF20568">
    <property type="entry name" value="DUF6777"/>
    <property type="match status" value="1"/>
</dbReference>
<dbReference type="RefSeq" id="WP_182777743.1">
    <property type="nucleotide sequence ID" value="NZ_BAAAHW010000009.1"/>
</dbReference>